<dbReference type="EMBL" id="LAZR01015044">
    <property type="protein sequence ID" value="KKM14885.1"/>
    <property type="molecule type" value="Genomic_DNA"/>
</dbReference>
<reference evidence="3" key="1">
    <citation type="journal article" date="2015" name="Nature">
        <title>Complex archaea that bridge the gap between prokaryotes and eukaryotes.</title>
        <authorList>
            <person name="Spang A."/>
            <person name="Saw J.H."/>
            <person name="Jorgensen S.L."/>
            <person name="Zaremba-Niedzwiedzka K."/>
            <person name="Martijn J."/>
            <person name="Lind A.E."/>
            <person name="van Eijk R."/>
            <person name="Schleper C."/>
            <person name="Guy L."/>
            <person name="Ettema T.J."/>
        </authorList>
    </citation>
    <scope>NUCLEOTIDE SEQUENCE</scope>
</reference>
<evidence type="ECO:0000313" key="3">
    <source>
        <dbReference type="EMBL" id="KKM14885.1"/>
    </source>
</evidence>
<dbReference type="InterPro" id="IPR052892">
    <property type="entry name" value="NA-targeting_endonuclease"/>
</dbReference>
<sequence>MEHVTDFAHFVSLYLDKKDDIENLTFALYEAVDDIVYNERHSGADEMALNSFALWRRLDYVEPEDSYPDYDRLLSVLIIKDVIHLLSPGEIAILRALLVRYDPYDPKTYDTAKERKKVTDSLRFQILARDNFTCQSCGAKPDPLNNDITLKVDHIIPVSRGGKTHPDNLQTLCQHCNSGKGAKIVKELIDDNLLYQPPDDAYHRFASSPKRFIEVTKPSAPLTKWQSLVKALARIIFGDNHR</sequence>
<dbReference type="InterPro" id="IPR029471">
    <property type="entry name" value="HNH_5"/>
</dbReference>
<accession>A0A0F9KHS7</accession>
<dbReference type="EMBL" id="LAZR01043541">
    <property type="protein sequence ID" value="KKL06827.1"/>
    <property type="molecule type" value="Genomic_DNA"/>
</dbReference>
<evidence type="ECO:0000313" key="2">
    <source>
        <dbReference type="EMBL" id="KKL06827.1"/>
    </source>
</evidence>
<dbReference type="CDD" id="cd00085">
    <property type="entry name" value="HNHc"/>
    <property type="match status" value="1"/>
</dbReference>
<organism evidence="3">
    <name type="scientific">marine sediment metagenome</name>
    <dbReference type="NCBI Taxonomy" id="412755"/>
    <lineage>
        <taxon>unclassified sequences</taxon>
        <taxon>metagenomes</taxon>
        <taxon>ecological metagenomes</taxon>
    </lineage>
</organism>
<protein>
    <recommendedName>
        <fullName evidence="1">HNH nuclease domain-containing protein</fullName>
    </recommendedName>
</protein>
<dbReference type="PANTHER" id="PTHR33877">
    <property type="entry name" value="SLL1193 PROTEIN"/>
    <property type="match status" value="1"/>
</dbReference>
<dbReference type="PANTHER" id="PTHR33877:SF2">
    <property type="entry name" value="OS07G0170200 PROTEIN"/>
    <property type="match status" value="1"/>
</dbReference>
<dbReference type="SMART" id="SM00507">
    <property type="entry name" value="HNHc"/>
    <property type="match status" value="1"/>
</dbReference>
<dbReference type="InterPro" id="IPR003615">
    <property type="entry name" value="HNH_nuc"/>
</dbReference>
<feature type="domain" description="HNH nuclease" evidence="1">
    <location>
        <begin position="121"/>
        <end position="178"/>
    </location>
</feature>
<proteinExistence type="predicted"/>
<dbReference type="Pfam" id="PF14279">
    <property type="entry name" value="HNH_5"/>
    <property type="match status" value="1"/>
</dbReference>
<gene>
    <name evidence="3" type="ORF">LCGC14_1701590</name>
    <name evidence="2" type="ORF">LCGC14_2592140</name>
</gene>
<comment type="caution">
    <text evidence="3">The sequence shown here is derived from an EMBL/GenBank/DDBJ whole genome shotgun (WGS) entry which is preliminary data.</text>
</comment>
<dbReference type="AlphaFoldDB" id="A0A0F9KHS7"/>
<dbReference type="Gene3D" id="1.10.30.50">
    <property type="match status" value="1"/>
</dbReference>
<evidence type="ECO:0000259" key="1">
    <source>
        <dbReference type="SMART" id="SM00507"/>
    </source>
</evidence>
<name>A0A0F9KHS7_9ZZZZ</name>